<dbReference type="Proteomes" id="UP001432322">
    <property type="component" value="Unassembled WGS sequence"/>
</dbReference>
<sequence length="91" mass="10406">RNKRAVDKVISLLAKMSLQTSTITSKTDEAVETKKNSDEKKEELQKRLNSLEPNPEMSWDELKVIESGAFAYLVFCTDEHEAGYRTLEDLL</sequence>
<gene>
    <name evidence="2" type="ORF">PFISCL1PPCAC_20855</name>
</gene>
<keyword evidence="3" id="KW-1185">Reference proteome</keyword>
<evidence type="ECO:0000313" key="3">
    <source>
        <dbReference type="Proteomes" id="UP001432322"/>
    </source>
</evidence>
<evidence type="ECO:0000256" key="1">
    <source>
        <dbReference type="SAM" id="MobiDB-lite"/>
    </source>
</evidence>
<evidence type="ECO:0000313" key="2">
    <source>
        <dbReference type="EMBL" id="GMT29558.1"/>
    </source>
</evidence>
<comment type="caution">
    <text evidence="2">The sequence shown here is derived from an EMBL/GenBank/DDBJ whole genome shotgun (WGS) entry which is preliminary data.</text>
</comment>
<organism evidence="2 3">
    <name type="scientific">Pristionchus fissidentatus</name>
    <dbReference type="NCBI Taxonomy" id="1538716"/>
    <lineage>
        <taxon>Eukaryota</taxon>
        <taxon>Metazoa</taxon>
        <taxon>Ecdysozoa</taxon>
        <taxon>Nematoda</taxon>
        <taxon>Chromadorea</taxon>
        <taxon>Rhabditida</taxon>
        <taxon>Rhabditina</taxon>
        <taxon>Diplogasteromorpha</taxon>
        <taxon>Diplogasteroidea</taxon>
        <taxon>Neodiplogasteridae</taxon>
        <taxon>Pristionchus</taxon>
    </lineage>
</organism>
<name>A0AAV5WFV5_9BILA</name>
<protein>
    <submittedName>
        <fullName evidence="2">Uncharacterized protein</fullName>
    </submittedName>
</protein>
<accession>A0AAV5WFV5</accession>
<dbReference type="EMBL" id="BTSY01000005">
    <property type="protein sequence ID" value="GMT29558.1"/>
    <property type="molecule type" value="Genomic_DNA"/>
</dbReference>
<reference evidence="2" key="1">
    <citation type="submission" date="2023-10" db="EMBL/GenBank/DDBJ databases">
        <title>Genome assembly of Pristionchus species.</title>
        <authorList>
            <person name="Yoshida K."/>
            <person name="Sommer R.J."/>
        </authorList>
    </citation>
    <scope>NUCLEOTIDE SEQUENCE</scope>
    <source>
        <strain evidence="2">RS5133</strain>
    </source>
</reference>
<proteinExistence type="predicted"/>
<feature type="compositionally biased region" description="Basic and acidic residues" evidence="1">
    <location>
        <begin position="26"/>
        <end position="46"/>
    </location>
</feature>
<feature type="region of interest" description="Disordered" evidence="1">
    <location>
        <begin position="24"/>
        <end position="54"/>
    </location>
</feature>
<dbReference type="AlphaFoldDB" id="A0AAV5WFV5"/>
<feature type="non-terminal residue" evidence="2">
    <location>
        <position position="1"/>
    </location>
</feature>